<dbReference type="GO" id="GO:0015833">
    <property type="term" value="P:peptide transport"/>
    <property type="evidence" value="ECO:0007669"/>
    <property type="project" value="TreeGrafter"/>
</dbReference>
<comment type="similarity">
    <text evidence="2">Belongs to the bacterial solute-binding protein 5 family.</text>
</comment>
<dbReference type="GO" id="GO:1904680">
    <property type="term" value="F:peptide transmembrane transporter activity"/>
    <property type="evidence" value="ECO:0007669"/>
    <property type="project" value="TreeGrafter"/>
</dbReference>
<reference evidence="5 6" key="1">
    <citation type="submission" date="2020-02" db="EMBL/GenBank/DDBJ databases">
        <title>complete genome sequence of Rhodobacteraceae bacterium.</title>
        <authorList>
            <person name="Park J."/>
            <person name="Kim Y.-S."/>
            <person name="Kim K.-H."/>
        </authorList>
    </citation>
    <scope>NUCLEOTIDE SEQUENCE [LARGE SCALE GENOMIC DNA]</scope>
    <source>
        <strain evidence="5 6">RR4-56</strain>
    </source>
</reference>
<dbReference type="Proteomes" id="UP000503336">
    <property type="component" value="Chromosome"/>
</dbReference>
<proteinExistence type="inferred from homology"/>
<sequence length="630" mass="70574">MKLPILSILALICGAAQASAIEPQETPYFAEKVAKGELPPVAERLPSEPLVVEFESRGRTIGTQGGQVRTLIGRAKDVRYAVVYGYARLVGYDENFTLKSDLLESVQVKEGRIFTLNIREGHKWSNGDPFTAEDFRYWWEDVANNELLSPSGPPELMVVNGAMPEFEVVDETTVQYAWPTPNPRFLPALAGARPPFIYRPSTFMKQFHGDYADPEKLKKLVYDNAVRAWPTLHNKLDNLYNYDNPDLPTLQPWVNTTPKNNSRYVLVRNPYYHRVDPEGRQLPYVDTIEMTVAAGGLIPAKVNRGEADLQARGLSFSDAPVLKKGEKEGGYVTYLWTNGAASDIALYPNQTVNDPVWRELNRDVRFRRALSLAINRQTINKSLYFGMATPAAVAALSSSPLYNADYAEAYASLDRQAANNLLDEAGLERRDSEGWRLLPDGRRAEIIVETAGERLVETDALELIQEMWKEVGLKMIFRPLDRDILRNKAYAGESMMPVWFGWDNGVPTPDASPRALAPVDQTNFSWPAWGQHFQTHGGAGEPPATPAAKRLLQLFNRWASATTDSEKAAIWEEMLEIHADQVMAIGLVSGAPQPIVVSKRLRNFPETGVYAWDPAAHLGAYRIDELYYAE</sequence>
<gene>
    <name evidence="5" type="ORF">G5B40_13250</name>
</gene>
<dbReference type="Gene3D" id="3.40.190.10">
    <property type="entry name" value="Periplasmic binding protein-like II"/>
    <property type="match status" value="1"/>
</dbReference>
<evidence type="ECO:0000256" key="3">
    <source>
        <dbReference type="SAM" id="SignalP"/>
    </source>
</evidence>
<comment type="subcellular location">
    <subcellularLocation>
        <location evidence="1">Periplasm</location>
    </subcellularLocation>
</comment>
<dbReference type="RefSeq" id="WP_165099463.1">
    <property type="nucleotide sequence ID" value="NZ_CP049056.1"/>
</dbReference>
<dbReference type="KEGG" id="hdh:G5B40_13250"/>
<dbReference type="PANTHER" id="PTHR30290:SF62">
    <property type="entry name" value="OLIGOPEPTIDE ABC TRANSPORTER, PERIPLASMIC OLIGOPEPTIDE-BINDING PROTEIN"/>
    <property type="match status" value="1"/>
</dbReference>
<dbReference type="CDD" id="cd08500">
    <property type="entry name" value="PBP2_NikA_DppA_OppA_like_4"/>
    <property type="match status" value="1"/>
</dbReference>
<dbReference type="Pfam" id="PF00496">
    <property type="entry name" value="SBP_bac_5"/>
    <property type="match status" value="1"/>
</dbReference>
<dbReference type="EMBL" id="CP049056">
    <property type="protein sequence ID" value="QIE56345.1"/>
    <property type="molecule type" value="Genomic_DNA"/>
</dbReference>
<evidence type="ECO:0000256" key="2">
    <source>
        <dbReference type="ARBA" id="ARBA00005695"/>
    </source>
</evidence>
<feature type="chain" id="PRO_5029568307" evidence="3">
    <location>
        <begin position="19"/>
        <end position="630"/>
    </location>
</feature>
<keyword evidence="3" id="KW-0732">Signal</keyword>
<accession>A0A7L5BWR3</accession>
<dbReference type="GO" id="GO:0043190">
    <property type="term" value="C:ATP-binding cassette (ABC) transporter complex"/>
    <property type="evidence" value="ECO:0007669"/>
    <property type="project" value="InterPro"/>
</dbReference>
<evidence type="ECO:0000259" key="4">
    <source>
        <dbReference type="Pfam" id="PF00496"/>
    </source>
</evidence>
<feature type="signal peptide" evidence="3">
    <location>
        <begin position="1"/>
        <end position="18"/>
    </location>
</feature>
<name>A0A7L5BWR3_9RHOB</name>
<dbReference type="InterPro" id="IPR039424">
    <property type="entry name" value="SBP_5"/>
</dbReference>
<dbReference type="Gene3D" id="3.10.105.10">
    <property type="entry name" value="Dipeptide-binding Protein, Domain 3"/>
    <property type="match status" value="1"/>
</dbReference>
<dbReference type="AlphaFoldDB" id="A0A7L5BWR3"/>
<evidence type="ECO:0000313" key="5">
    <source>
        <dbReference type="EMBL" id="QIE56345.1"/>
    </source>
</evidence>
<protein>
    <submittedName>
        <fullName evidence="5">ABC transporter substrate-binding protein</fullName>
    </submittedName>
</protein>
<keyword evidence="6" id="KW-1185">Reference proteome</keyword>
<feature type="domain" description="Solute-binding protein family 5" evidence="4">
    <location>
        <begin position="98"/>
        <end position="515"/>
    </location>
</feature>
<evidence type="ECO:0000256" key="1">
    <source>
        <dbReference type="ARBA" id="ARBA00004418"/>
    </source>
</evidence>
<organism evidence="5 6">
    <name type="scientific">Pikeienuella piscinae</name>
    <dbReference type="NCBI Taxonomy" id="2748098"/>
    <lineage>
        <taxon>Bacteria</taxon>
        <taxon>Pseudomonadati</taxon>
        <taxon>Pseudomonadota</taxon>
        <taxon>Alphaproteobacteria</taxon>
        <taxon>Rhodobacterales</taxon>
        <taxon>Paracoccaceae</taxon>
        <taxon>Pikeienuella</taxon>
    </lineage>
</organism>
<evidence type="ECO:0000313" key="6">
    <source>
        <dbReference type="Proteomes" id="UP000503336"/>
    </source>
</evidence>
<dbReference type="InterPro" id="IPR000914">
    <property type="entry name" value="SBP_5_dom"/>
</dbReference>
<dbReference type="SUPFAM" id="SSF53850">
    <property type="entry name" value="Periplasmic binding protein-like II"/>
    <property type="match status" value="1"/>
</dbReference>
<dbReference type="GO" id="GO:0030288">
    <property type="term" value="C:outer membrane-bounded periplasmic space"/>
    <property type="evidence" value="ECO:0007669"/>
    <property type="project" value="UniProtKB-ARBA"/>
</dbReference>
<dbReference type="PANTHER" id="PTHR30290">
    <property type="entry name" value="PERIPLASMIC BINDING COMPONENT OF ABC TRANSPORTER"/>
    <property type="match status" value="1"/>
</dbReference>